<protein>
    <recommendedName>
        <fullName evidence="1">DUF7041 domain-containing protein</fullName>
    </recommendedName>
</protein>
<evidence type="ECO:0000313" key="3">
    <source>
        <dbReference type="Proteomes" id="UP001162164"/>
    </source>
</evidence>
<evidence type="ECO:0000313" key="2">
    <source>
        <dbReference type="EMBL" id="KAJ8974433.1"/>
    </source>
</evidence>
<gene>
    <name evidence="2" type="ORF">NQ317_014478</name>
</gene>
<dbReference type="Pfam" id="PF23055">
    <property type="entry name" value="DUF7041"/>
    <property type="match status" value="1"/>
</dbReference>
<accession>A0ABQ9J8J7</accession>
<name>A0ABQ9J8J7_9CUCU</name>
<dbReference type="PANTHER" id="PTHR33327:SF3">
    <property type="entry name" value="RNA-DIRECTED DNA POLYMERASE"/>
    <property type="match status" value="1"/>
</dbReference>
<organism evidence="2 3">
    <name type="scientific">Molorchus minor</name>
    <dbReference type="NCBI Taxonomy" id="1323400"/>
    <lineage>
        <taxon>Eukaryota</taxon>
        <taxon>Metazoa</taxon>
        <taxon>Ecdysozoa</taxon>
        <taxon>Arthropoda</taxon>
        <taxon>Hexapoda</taxon>
        <taxon>Insecta</taxon>
        <taxon>Pterygota</taxon>
        <taxon>Neoptera</taxon>
        <taxon>Endopterygota</taxon>
        <taxon>Coleoptera</taxon>
        <taxon>Polyphaga</taxon>
        <taxon>Cucujiformia</taxon>
        <taxon>Chrysomeloidea</taxon>
        <taxon>Cerambycidae</taxon>
        <taxon>Lamiinae</taxon>
        <taxon>Monochamini</taxon>
        <taxon>Molorchus</taxon>
    </lineage>
</organism>
<comment type="caution">
    <text evidence="2">The sequence shown here is derived from an EMBL/GenBank/DDBJ whole genome shotgun (WGS) entry which is preliminary data.</text>
</comment>
<evidence type="ECO:0000259" key="1">
    <source>
        <dbReference type="Pfam" id="PF23055"/>
    </source>
</evidence>
<sequence length="89" mass="10453">MRRISLVMTALDPRTVVREVREMLMQPPKEKQYSTLKQLLVIRFSTSQEERIRMFLEREEIGDSKPSQLLRRLNSLAGTALPELILRTL</sequence>
<dbReference type="PANTHER" id="PTHR33327">
    <property type="entry name" value="ENDONUCLEASE"/>
    <property type="match status" value="1"/>
</dbReference>
<dbReference type="EMBL" id="JAPWTJ010000995">
    <property type="protein sequence ID" value="KAJ8974433.1"/>
    <property type="molecule type" value="Genomic_DNA"/>
</dbReference>
<keyword evidence="3" id="KW-1185">Reference proteome</keyword>
<reference evidence="2" key="1">
    <citation type="journal article" date="2023" name="Insect Mol. Biol.">
        <title>Genome sequencing provides insights into the evolution of gene families encoding plant cell wall-degrading enzymes in longhorned beetles.</title>
        <authorList>
            <person name="Shin N.R."/>
            <person name="Okamura Y."/>
            <person name="Kirsch R."/>
            <person name="Pauchet Y."/>
        </authorList>
    </citation>
    <scope>NUCLEOTIDE SEQUENCE</scope>
    <source>
        <strain evidence="2">MMC_N1</strain>
    </source>
</reference>
<dbReference type="Proteomes" id="UP001162164">
    <property type="component" value="Unassembled WGS sequence"/>
</dbReference>
<dbReference type="InterPro" id="IPR055469">
    <property type="entry name" value="DUF7041"/>
</dbReference>
<proteinExistence type="predicted"/>
<feature type="domain" description="DUF7041" evidence="1">
    <location>
        <begin position="3"/>
        <end position="56"/>
    </location>
</feature>